<name>A0A0C3LDL2_9AGAM</name>
<evidence type="ECO:0000313" key="2">
    <source>
        <dbReference type="EMBL" id="KIO19552.1"/>
    </source>
</evidence>
<feature type="compositionally biased region" description="Polar residues" evidence="1">
    <location>
        <begin position="685"/>
        <end position="718"/>
    </location>
</feature>
<feature type="compositionally biased region" description="Basic and acidic residues" evidence="1">
    <location>
        <begin position="243"/>
        <end position="253"/>
    </location>
</feature>
<dbReference type="Proteomes" id="UP000054248">
    <property type="component" value="Unassembled WGS sequence"/>
</dbReference>
<feature type="compositionally biased region" description="Polar residues" evidence="1">
    <location>
        <begin position="354"/>
        <end position="363"/>
    </location>
</feature>
<accession>A0A0C3LDL2</accession>
<feature type="compositionally biased region" description="Basic and acidic residues" evidence="1">
    <location>
        <begin position="212"/>
        <end position="228"/>
    </location>
</feature>
<feature type="region of interest" description="Disordered" evidence="1">
    <location>
        <begin position="402"/>
        <end position="449"/>
    </location>
</feature>
<feature type="region of interest" description="Disordered" evidence="1">
    <location>
        <begin position="604"/>
        <end position="631"/>
    </location>
</feature>
<keyword evidence="3" id="KW-1185">Reference proteome</keyword>
<dbReference type="AlphaFoldDB" id="A0A0C3LDL2"/>
<feature type="compositionally biased region" description="Basic and acidic residues" evidence="1">
    <location>
        <begin position="68"/>
        <end position="78"/>
    </location>
</feature>
<reference evidence="2 3" key="1">
    <citation type="submission" date="2014-04" db="EMBL/GenBank/DDBJ databases">
        <authorList>
            <consortium name="DOE Joint Genome Institute"/>
            <person name="Kuo A."/>
            <person name="Girlanda M."/>
            <person name="Perotto S."/>
            <person name="Kohler A."/>
            <person name="Nagy L.G."/>
            <person name="Floudas D."/>
            <person name="Copeland A."/>
            <person name="Barry K.W."/>
            <person name="Cichocki N."/>
            <person name="Veneault-Fourrey C."/>
            <person name="LaButti K."/>
            <person name="Lindquist E.A."/>
            <person name="Lipzen A."/>
            <person name="Lundell T."/>
            <person name="Morin E."/>
            <person name="Murat C."/>
            <person name="Sun H."/>
            <person name="Tunlid A."/>
            <person name="Henrissat B."/>
            <person name="Grigoriev I.V."/>
            <person name="Hibbett D.S."/>
            <person name="Martin F."/>
            <person name="Nordberg H.P."/>
            <person name="Cantor M.N."/>
            <person name="Hua S.X."/>
        </authorList>
    </citation>
    <scope>NUCLEOTIDE SEQUENCE [LARGE SCALE GENOMIC DNA]</scope>
    <source>
        <strain evidence="2 3">MUT 4182</strain>
    </source>
</reference>
<feature type="compositionally biased region" description="Basic residues" evidence="1">
    <location>
        <begin position="46"/>
        <end position="56"/>
    </location>
</feature>
<feature type="region of interest" description="Disordered" evidence="1">
    <location>
        <begin position="201"/>
        <end position="385"/>
    </location>
</feature>
<reference evidence="3" key="2">
    <citation type="submission" date="2015-01" db="EMBL/GenBank/DDBJ databases">
        <title>Evolutionary Origins and Diversification of the Mycorrhizal Mutualists.</title>
        <authorList>
            <consortium name="DOE Joint Genome Institute"/>
            <consortium name="Mycorrhizal Genomics Consortium"/>
            <person name="Kohler A."/>
            <person name="Kuo A."/>
            <person name="Nagy L.G."/>
            <person name="Floudas D."/>
            <person name="Copeland A."/>
            <person name="Barry K.W."/>
            <person name="Cichocki N."/>
            <person name="Veneault-Fourrey C."/>
            <person name="LaButti K."/>
            <person name="Lindquist E.A."/>
            <person name="Lipzen A."/>
            <person name="Lundell T."/>
            <person name="Morin E."/>
            <person name="Murat C."/>
            <person name="Riley R."/>
            <person name="Ohm R."/>
            <person name="Sun H."/>
            <person name="Tunlid A."/>
            <person name="Henrissat B."/>
            <person name="Grigoriev I.V."/>
            <person name="Hibbett D.S."/>
            <person name="Martin F."/>
        </authorList>
    </citation>
    <scope>NUCLEOTIDE SEQUENCE [LARGE SCALE GENOMIC DNA]</scope>
    <source>
        <strain evidence="3">MUT 4182</strain>
    </source>
</reference>
<feature type="compositionally biased region" description="Polar residues" evidence="1">
    <location>
        <begin position="13"/>
        <end position="25"/>
    </location>
</feature>
<feature type="compositionally biased region" description="Basic and acidic residues" evidence="1">
    <location>
        <begin position="296"/>
        <end position="322"/>
    </location>
</feature>
<organism evidence="2 3">
    <name type="scientific">Tulasnella calospora MUT 4182</name>
    <dbReference type="NCBI Taxonomy" id="1051891"/>
    <lineage>
        <taxon>Eukaryota</taxon>
        <taxon>Fungi</taxon>
        <taxon>Dikarya</taxon>
        <taxon>Basidiomycota</taxon>
        <taxon>Agaricomycotina</taxon>
        <taxon>Agaricomycetes</taxon>
        <taxon>Cantharellales</taxon>
        <taxon>Tulasnellaceae</taxon>
        <taxon>Tulasnella</taxon>
    </lineage>
</organism>
<dbReference type="EMBL" id="KN823215">
    <property type="protein sequence ID" value="KIO19552.1"/>
    <property type="molecule type" value="Genomic_DNA"/>
</dbReference>
<feature type="region of interest" description="Disordered" evidence="1">
    <location>
        <begin position="46"/>
        <end position="168"/>
    </location>
</feature>
<sequence>MGDHQPPPHPSKAQATAEPQLTPVSASGKMYQDTFGRAFSDAHVLAHRSPRPKARRSVSSSQFFEVPSGKEHEEDQPARPRPSNRLLRHSSADSPGGSSSSQTSPEGDQHQQFISCTPTKNQDQSNEGDENSAAVIQPTRLFMAAPTSGLAPDTPTWSSQSSISTPMTWNTRGIGIRRELGPTGVTASNSFLAQMVRARGTSCGRATTPSAKNDDDDKDLDHAPHDSDFDVSQSYEDSDLEFDERFDGERELSDVEAAEPDSADAVNGELGTSLSGRTLIDETEDVGDTNAAPSGKGKEVERHALEGSREADRASLRQDDHPSSTPPSPSRSSQDSTPRSPQTPSSCLRHRRGTSLTDTSNDPEATPFPSVYEDPASPTNGVASPASVRKRIEFLIHTERGSKRCVPGEDDSAEEDHVASGGSGAGPSTAPLTPVSTHPKVPEESVPQRLRGQVIHRSRAIDSTIDASQVAEVAQAPEDQHLPSLNESVMGPGTGEARNVSAFDGPWTVVITVPSDYNAFHQLGEVLHGLVQYWQAVIVRGGPPTPLPPDPRWGLVGAFERLGWKKSVKGSGPSRGILILHQRRLNTLGLEAKEYRRVLGETGNPPAFLRADPRSPPMFRPRTPQSGAYAKNSGTRLLQAFWDLGLDCTTDFSQPTSLTHTFSPPPPNPNRGFWTGFGQVPGPSRASSNGSRGGPATQQKKSPSQDNASTPGSSNSVINGSTNSSAGTTSRKRQVDSAKRKRTSMSATPSDEHDQPTTPTTGSLTAKEKKKKASRACCHCQKVPLPSLKPF</sequence>
<feature type="region of interest" description="Disordered" evidence="1">
    <location>
        <begin position="657"/>
        <end position="777"/>
    </location>
</feature>
<dbReference type="HOGENOM" id="CLU_354957_0_0_1"/>
<feature type="compositionally biased region" description="Polar residues" evidence="1">
    <location>
        <begin position="155"/>
        <end position="168"/>
    </location>
</feature>
<feature type="compositionally biased region" description="Polar residues" evidence="1">
    <location>
        <begin position="110"/>
        <end position="125"/>
    </location>
</feature>
<gene>
    <name evidence="2" type="ORF">M407DRAFT_222675</name>
</gene>
<proteinExistence type="predicted"/>
<feature type="compositionally biased region" description="Pro residues" evidence="1">
    <location>
        <begin position="1"/>
        <end position="10"/>
    </location>
</feature>
<feature type="compositionally biased region" description="Low complexity" evidence="1">
    <location>
        <begin position="719"/>
        <end position="729"/>
    </location>
</feature>
<feature type="compositionally biased region" description="Low complexity" evidence="1">
    <location>
        <begin position="330"/>
        <end position="346"/>
    </location>
</feature>
<evidence type="ECO:0000256" key="1">
    <source>
        <dbReference type="SAM" id="MobiDB-lite"/>
    </source>
</evidence>
<feature type="region of interest" description="Disordered" evidence="1">
    <location>
        <begin position="1"/>
        <end position="29"/>
    </location>
</feature>
<protein>
    <submittedName>
        <fullName evidence="2">Uncharacterized protein</fullName>
    </submittedName>
</protein>
<feature type="compositionally biased region" description="Low complexity" evidence="1">
    <location>
        <begin position="92"/>
        <end position="104"/>
    </location>
</feature>
<dbReference type="OrthoDB" id="3237956at2759"/>
<evidence type="ECO:0000313" key="3">
    <source>
        <dbReference type="Proteomes" id="UP000054248"/>
    </source>
</evidence>